<name>A0A235B9L3_9BACL</name>
<keyword evidence="3" id="KW-1185">Reference proteome</keyword>
<organism evidence="2 3">
    <name type="scientific">Paludifilum halophilum</name>
    <dbReference type="NCBI Taxonomy" id="1642702"/>
    <lineage>
        <taxon>Bacteria</taxon>
        <taxon>Bacillati</taxon>
        <taxon>Bacillota</taxon>
        <taxon>Bacilli</taxon>
        <taxon>Bacillales</taxon>
        <taxon>Thermoactinomycetaceae</taxon>
        <taxon>Paludifilum</taxon>
    </lineage>
</organism>
<dbReference type="Proteomes" id="UP000215459">
    <property type="component" value="Unassembled WGS sequence"/>
</dbReference>
<reference evidence="2 3" key="1">
    <citation type="submission" date="2017-07" db="EMBL/GenBank/DDBJ databases">
        <title>The genome sequence of Paludifilum halophilum highlights mechanisms for microbial adaptation to high salt environemnts.</title>
        <authorList>
            <person name="Belbahri L."/>
        </authorList>
    </citation>
    <scope>NUCLEOTIDE SEQUENCE [LARGE SCALE GENOMIC DNA]</scope>
    <source>
        <strain evidence="2 3">DSM 102817</strain>
    </source>
</reference>
<comment type="caution">
    <text evidence="2">The sequence shown here is derived from an EMBL/GenBank/DDBJ whole genome shotgun (WGS) entry which is preliminary data.</text>
</comment>
<evidence type="ECO:0000313" key="2">
    <source>
        <dbReference type="EMBL" id="OYD09000.1"/>
    </source>
</evidence>
<sequence>MIVLMILGVMATAWWVTKEPDNNLLTAGKPGSLDQVSKSDYKLALQPSFTRIGTEQDRNPTLQIEALLVHGEKATGDWTFEVNGNKRSWKKEEIKKEPIRDFSVYGPSARYVHSLSNGTLKPGKTFNIRVRFRGEVDGKPVDVTAKDRVTVPGMNLRMVCKEGSRTLTSELTHAKEARGYWSLVTNPLNPPPNDEGESEFSRKSSLSTGLRHTVNIDPNSRVTVKMKGTIDGIPWEVWAGTTYEDCYPQSPVQVMQGDPAFSDPDSFRYRYTISRLRLRPALLSESGSKSGVRVTAWLKTDQPVEGSWIFSLMGKERVKEVRHTFSKKKITVELPTKTPGHYKVAVSFRGTMNGRIIREQAGGDIQMPDARRSQYP</sequence>
<feature type="region of interest" description="Disordered" evidence="1">
    <location>
        <begin position="183"/>
        <end position="204"/>
    </location>
</feature>
<gene>
    <name evidence="2" type="ORF">CHM34_04290</name>
</gene>
<protein>
    <submittedName>
        <fullName evidence="2">Uncharacterized protein</fullName>
    </submittedName>
</protein>
<dbReference type="EMBL" id="NOWF01000002">
    <property type="protein sequence ID" value="OYD09000.1"/>
    <property type="molecule type" value="Genomic_DNA"/>
</dbReference>
<dbReference type="AlphaFoldDB" id="A0A235B9L3"/>
<accession>A0A235B9L3</accession>
<evidence type="ECO:0000256" key="1">
    <source>
        <dbReference type="SAM" id="MobiDB-lite"/>
    </source>
</evidence>
<proteinExistence type="predicted"/>
<evidence type="ECO:0000313" key="3">
    <source>
        <dbReference type="Proteomes" id="UP000215459"/>
    </source>
</evidence>